<gene>
    <name evidence="1" type="ORF">BO80DRAFT_426051</name>
</gene>
<accession>A0A395GWR9</accession>
<evidence type="ECO:0000313" key="2">
    <source>
        <dbReference type="Proteomes" id="UP000249402"/>
    </source>
</evidence>
<dbReference type="EMBL" id="KZ824443">
    <property type="protein sequence ID" value="RAK99975.1"/>
    <property type="molecule type" value="Genomic_DNA"/>
</dbReference>
<protein>
    <submittedName>
        <fullName evidence="1">Uncharacterized protein</fullName>
    </submittedName>
</protein>
<dbReference type="Proteomes" id="UP000249402">
    <property type="component" value="Unassembled WGS sequence"/>
</dbReference>
<dbReference type="RefSeq" id="XP_025574303.1">
    <property type="nucleotide sequence ID" value="XM_025719665.1"/>
</dbReference>
<organism evidence="1 2">
    <name type="scientific">Aspergillus ibericus CBS 121593</name>
    <dbReference type="NCBI Taxonomy" id="1448316"/>
    <lineage>
        <taxon>Eukaryota</taxon>
        <taxon>Fungi</taxon>
        <taxon>Dikarya</taxon>
        <taxon>Ascomycota</taxon>
        <taxon>Pezizomycotina</taxon>
        <taxon>Eurotiomycetes</taxon>
        <taxon>Eurotiomycetidae</taxon>
        <taxon>Eurotiales</taxon>
        <taxon>Aspergillaceae</taxon>
        <taxon>Aspergillus</taxon>
        <taxon>Aspergillus subgen. Circumdati</taxon>
    </lineage>
</organism>
<reference evidence="1 2" key="1">
    <citation type="submission" date="2018-02" db="EMBL/GenBank/DDBJ databases">
        <title>The genomes of Aspergillus section Nigri reveals drivers in fungal speciation.</title>
        <authorList>
            <consortium name="DOE Joint Genome Institute"/>
            <person name="Vesth T.C."/>
            <person name="Nybo J."/>
            <person name="Theobald S."/>
            <person name="Brandl J."/>
            <person name="Frisvad J.C."/>
            <person name="Nielsen K.F."/>
            <person name="Lyhne E.K."/>
            <person name="Kogle M.E."/>
            <person name="Kuo A."/>
            <person name="Riley R."/>
            <person name="Clum A."/>
            <person name="Nolan M."/>
            <person name="Lipzen A."/>
            <person name="Salamov A."/>
            <person name="Henrissat B."/>
            <person name="Wiebenga A."/>
            <person name="De vries R.P."/>
            <person name="Grigoriev I.V."/>
            <person name="Mortensen U.H."/>
            <person name="Andersen M.R."/>
            <person name="Baker S.E."/>
        </authorList>
    </citation>
    <scope>NUCLEOTIDE SEQUENCE [LARGE SCALE GENOMIC DNA]</scope>
    <source>
        <strain evidence="1 2">CBS 121593</strain>
    </source>
</reference>
<sequence>MGTTTTTTAVRYSTGEVATSESAKAFPWEVPVPVNPFWDSIEYCTARGFIVNFTDSERESLPLDTSSTAEQDTKLRLLLQLLKDKLAQEESSTTPPQSLYEKDYQRWYRLWSGIYTIQNDLDLPEAEQTVRMLVEKRPDPENIVPVHMLAGYLLKVGKYEEAEKTARPVCAWMDAVPRLGKGSPQALNARRFIAKAVWFQGVERREEAEGLVKELQGLVDGMGGGKFEVYQEEERRLNGELLADLGLVSSA</sequence>
<dbReference type="AlphaFoldDB" id="A0A395GWR9"/>
<proteinExistence type="predicted"/>
<evidence type="ECO:0000313" key="1">
    <source>
        <dbReference type="EMBL" id="RAK99975.1"/>
    </source>
</evidence>
<dbReference type="GeneID" id="37224530"/>
<name>A0A395GWR9_9EURO</name>
<keyword evidence="2" id="KW-1185">Reference proteome</keyword>
<dbReference type="VEuPathDB" id="FungiDB:BO80DRAFT_426051"/>
<dbReference type="OrthoDB" id="4473276at2759"/>